<sequence>MSGVYPPHQGAGMPGPERRPEQPVFPPNFGGAWGPYRPPEPPPSAQFPTGPVGPPPFPGPVPPPVPYPDKSRWKPILAAVTAVVVIGAVVAAVTLLGRGDDARGAVLTTASAQEAIQGYLDALSDSDVEAISRNSLCGLYDGVKDRRADDALARLSSDAFQKQFSSARVTSVDTMVFASPSSAQALFSMQVVPAVGNRGGDDTRQGVAQLLAYGDDVLVCSYVLRTAGTF</sequence>
<dbReference type="OrthoDB" id="4761684at2"/>
<dbReference type="RefSeq" id="WP_115280701.1">
    <property type="nucleotide sequence ID" value="NZ_AP022600.1"/>
</dbReference>
<dbReference type="Pfam" id="PF26525">
    <property type="entry name" value="DUF8174"/>
    <property type="match status" value="1"/>
</dbReference>
<evidence type="ECO:0000256" key="2">
    <source>
        <dbReference type="SAM" id="Phobius"/>
    </source>
</evidence>
<evidence type="ECO:0000256" key="1">
    <source>
        <dbReference type="SAM" id="MobiDB-lite"/>
    </source>
</evidence>
<proteinExistence type="predicted"/>
<dbReference type="AlphaFoldDB" id="A0A378TMC7"/>
<keyword evidence="5" id="KW-1185">Reference proteome</keyword>
<keyword evidence="2" id="KW-0812">Transmembrane</keyword>
<gene>
    <name evidence="4" type="ORF">NCTC10821_05440</name>
</gene>
<feature type="region of interest" description="Disordered" evidence="1">
    <location>
        <begin position="1"/>
        <end position="63"/>
    </location>
</feature>
<keyword evidence="2" id="KW-1133">Transmembrane helix</keyword>
<feature type="compositionally biased region" description="Pro residues" evidence="1">
    <location>
        <begin position="36"/>
        <end position="63"/>
    </location>
</feature>
<reference evidence="4 5" key="1">
    <citation type="submission" date="2018-06" db="EMBL/GenBank/DDBJ databases">
        <authorList>
            <consortium name="Pathogen Informatics"/>
            <person name="Doyle S."/>
        </authorList>
    </citation>
    <scope>NUCLEOTIDE SEQUENCE [LARGE SCALE GENOMIC DNA]</scope>
    <source>
        <strain evidence="4 5">NCTC10821</strain>
    </source>
</reference>
<dbReference type="EMBL" id="UGQT01000001">
    <property type="protein sequence ID" value="STZ61879.1"/>
    <property type="molecule type" value="Genomic_DNA"/>
</dbReference>
<feature type="domain" description="DUF8174" evidence="3">
    <location>
        <begin position="102"/>
        <end position="225"/>
    </location>
</feature>
<keyword evidence="2" id="KW-0472">Membrane</keyword>
<protein>
    <submittedName>
        <fullName evidence="4">Possible conserved membrane protein</fullName>
    </submittedName>
</protein>
<dbReference type="InterPro" id="IPR058487">
    <property type="entry name" value="DUF8174"/>
</dbReference>
<evidence type="ECO:0000313" key="4">
    <source>
        <dbReference type="EMBL" id="STZ61879.1"/>
    </source>
</evidence>
<evidence type="ECO:0000313" key="5">
    <source>
        <dbReference type="Proteomes" id="UP000254978"/>
    </source>
</evidence>
<organism evidence="4 5">
    <name type="scientific">Mycolicibacterium tokaiense</name>
    <dbReference type="NCBI Taxonomy" id="39695"/>
    <lineage>
        <taxon>Bacteria</taxon>
        <taxon>Bacillati</taxon>
        <taxon>Actinomycetota</taxon>
        <taxon>Actinomycetes</taxon>
        <taxon>Mycobacteriales</taxon>
        <taxon>Mycobacteriaceae</taxon>
        <taxon>Mycolicibacterium</taxon>
    </lineage>
</organism>
<feature type="transmembrane region" description="Helical" evidence="2">
    <location>
        <begin position="76"/>
        <end position="97"/>
    </location>
</feature>
<accession>A0A378TMC7</accession>
<evidence type="ECO:0000259" key="3">
    <source>
        <dbReference type="Pfam" id="PF26525"/>
    </source>
</evidence>
<dbReference type="Proteomes" id="UP000254978">
    <property type="component" value="Unassembled WGS sequence"/>
</dbReference>
<name>A0A378TMC7_9MYCO</name>